<name>A0A9E6RCI3_9HYPH</name>
<feature type="region of interest" description="Disordered" evidence="1">
    <location>
        <begin position="352"/>
        <end position="415"/>
    </location>
</feature>
<evidence type="ECO:0000313" key="3">
    <source>
        <dbReference type="Proteomes" id="UP000825701"/>
    </source>
</evidence>
<evidence type="ECO:0000313" key="2">
    <source>
        <dbReference type="EMBL" id="QZO02291.1"/>
    </source>
</evidence>
<gene>
    <name evidence="2" type="ORF">K6K41_07005</name>
</gene>
<feature type="compositionally biased region" description="Basic residues" evidence="1">
    <location>
        <begin position="219"/>
        <end position="236"/>
    </location>
</feature>
<dbReference type="PANTHER" id="PTHR32208:SF68">
    <property type="entry name" value="GALACTOSE OXIDASE"/>
    <property type="match status" value="1"/>
</dbReference>
<organism evidence="2 3">
    <name type="scientific">Chenggangzhangella methanolivorans</name>
    <dbReference type="NCBI Taxonomy" id="1437009"/>
    <lineage>
        <taxon>Bacteria</taxon>
        <taxon>Pseudomonadati</taxon>
        <taxon>Pseudomonadota</taxon>
        <taxon>Alphaproteobacteria</taxon>
        <taxon>Hyphomicrobiales</taxon>
        <taxon>Methylopilaceae</taxon>
        <taxon>Chenggangzhangella</taxon>
    </lineage>
</organism>
<feature type="compositionally biased region" description="Basic and acidic residues" evidence="1">
    <location>
        <begin position="374"/>
        <end position="389"/>
    </location>
</feature>
<protein>
    <recommendedName>
        <fullName evidence="4">Galactose oxidase</fullName>
    </recommendedName>
</protein>
<proteinExistence type="predicted"/>
<dbReference type="SMART" id="SM00612">
    <property type="entry name" value="Kelch"/>
    <property type="match status" value="1"/>
</dbReference>
<dbReference type="KEGG" id="cmet:K6K41_07005"/>
<dbReference type="EMBL" id="CP081869">
    <property type="protein sequence ID" value="QZO02291.1"/>
    <property type="molecule type" value="Genomic_DNA"/>
</dbReference>
<dbReference type="SUPFAM" id="SSF50965">
    <property type="entry name" value="Galactose oxidase, central domain"/>
    <property type="match status" value="1"/>
</dbReference>
<dbReference type="InterPro" id="IPR006652">
    <property type="entry name" value="Kelch_1"/>
</dbReference>
<dbReference type="Gene3D" id="2.130.10.80">
    <property type="entry name" value="Galactose oxidase/kelch, beta-propeller"/>
    <property type="match status" value="1"/>
</dbReference>
<accession>A0A9E6RCI3</accession>
<reference evidence="2" key="1">
    <citation type="submission" date="2021-08" db="EMBL/GenBank/DDBJ databases">
        <authorList>
            <person name="Zhang H."/>
            <person name="Xu M."/>
            <person name="Yu Z."/>
            <person name="Yang L."/>
            <person name="Cai Y."/>
        </authorList>
    </citation>
    <scope>NUCLEOTIDE SEQUENCE</scope>
    <source>
        <strain evidence="2">CHL1</strain>
    </source>
</reference>
<dbReference type="InterPro" id="IPR011043">
    <property type="entry name" value="Gal_Oxase/kelch_b-propeller"/>
</dbReference>
<dbReference type="AlphaFoldDB" id="A0A9E6RCI3"/>
<feature type="region of interest" description="Disordered" evidence="1">
    <location>
        <begin position="219"/>
        <end position="257"/>
    </location>
</feature>
<evidence type="ECO:0000256" key="1">
    <source>
        <dbReference type="SAM" id="MobiDB-lite"/>
    </source>
</evidence>
<dbReference type="InterPro" id="IPR037293">
    <property type="entry name" value="Gal_Oxidase_central_sf"/>
</dbReference>
<evidence type="ECO:0008006" key="4">
    <source>
        <dbReference type="Google" id="ProtNLM"/>
    </source>
</evidence>
<feature type="compositionally biased region" description="Polar residues" evidence="1">
    <location>
        <begin position="405"/>
        <end position="415"/>
    </location>
</feature>
<sequence>MSRAPATTCFCPGTATLPDGRILVNGGSSNAKTSIYDPELNVWTTSAEMNVPRGYQGDAVLPSGDVLTVGGSWSGGIGYKKSEVWNRLSGWRVLSGVNGEDLAGPDPAGQFRSDNHMWLFAYSDRYVLHAGPSAQMHWIDVKGDGRILPAGDRGDDAYAMNGNVVMIGPTKLLKIGGAPAYESLQASDGAHLIDFGDGPKGPIQVTRQRPMAFAPRFRQLRRPAGRRRRRDRRKQFSRSLQRRAVGHDPELWSKSGGNGAFRRLAPMTVPRNYHSIALLMKDARVFVGGGGLCGSPCDTNHPDAEILTPPYLLNDDGSLAARPAITSAPATARLGERISVSTDVPVSPVLAHQAGGRDHSVSNDQRSGAIEAGGRQRDDVRPGPQDEGRAAAPGRLDAVRDRAETASQASRRSSG</sequence>
<dbReference type="PANTHER" id="PTHR32208">
    <property type="entry name" value="SECRETED PROTEIN-RELATED"/>
    <property type="match status" value="1"/>
</dbReference>
<dbReference type="Proteomes" id="UP000825701">
    <property type="component" value="Chromosome"/>
</dbReference>
<keyword evidence="3" id="KW-1185">Reference proteome</keyword>